<dbReference type="EMBL" id="CP149782">
    <property type="protein sequence ID" value="WYF45194.1"/>
    <property type="molecule type" value="Genomic_DNA"/>
</dbReference>
<dbReference type="InterPro" id="IPR007269">
    <property type="entry name" value="ICMT_MeTrfase"/>
</dbReference>
<keyword evidence="4" id="KW-0472">Membrane</keyword>
<reference evidence="5" key="1">
    <citation type="submission" date="2024-03" db="EMBL/GenBank/DDBJ databases">
        <title>Deinococcus weizhi sp. nov., isolated from human skin.</title>
        <authorList>
            <person name="Wei Z."/>
            <person name="Tian F."/>
            <person name="Yang C."/>
            <person name="Xin L.T."/>
            <person name="Wen Z.J."/>
            <person name="Lan K.C."/>
            <person name="Yu L."/>
            <person name="Zhe W."/>
            <person name="Dan F.D."/>
            <person name="Jun W."/>
            <person name="Rui Z."/>
            <person name="Yong X.J."/>
            <person name="Ting Y."/>
            <person name="Wei X."/>
            <person name="Xu Z.G."/>
            <person name="Xin Z."/>
            <person name="Dong F.G."/>
            <person name="Ni X.M."/>
            <person name="Zheng M.G."/>
            <person name="Chun Y."/>
            <person name="Qian W.X."/>
        </authorList>
    </citation>
    <scope>NUCLEOTIDE SEQUENCE</scope>
    <source>
        <strain evidence="5">VB142</strain>
    </source>
</reference>
<dbReference type="GO" id="GO:0032259">
    <property type="term" value="P:methylation"/>
    <property type="evidence" value="ECO:0007669"/>
    <property type="project" value="UniProtKB-KW"/>
</dbReference>
<keyword evidence="2" id="KW-0812">Transmembrane</keyword>
<proteinExistence type="predicted"/>
<dbReference type="GO" id="GO:0004671">
    <property type="term" value="F:protein C-terminal S-isoprenylcysteine carboxyl O-methyltransferase activity"/>
    <property type="evidence" value="ECO:0007669"/>
    <property type="project" value="InterPro"/>
</dbReference>
<dbReference type="AlphaFoldDB" id="A0AAU6Q3K0"/>
<dbReference type="PANTHER" id="PTHR43847:SF1">
    <property type="entry name" value="BLL3993 PROTEIN"/>
    <property type="match status" value="1"/>
</dbReference>
<evidence type="ECO:0000256" key="1">
    <source>
        <dbReference type="ARBA" id="ARBA00004141"/>
    </source>
</evidence>
<dbReference type="Gene3D" id="1.20.120.1630">
    <property type="match status" value="1"/>
</dbReference>
<evidence type="ECO:0000313" key="5">
    <source>
        <dbReference type="EMBL" id="WYF45194.1"/>
    </source>
</evidence>
<evidence type="ECO:0000256" key="2">
    <source>
        <dbReference type="ARBA" id="ARBA00022692"/>
    </source>
</evidence>
<accession>A0AAU6Q3K0</accession>
<dbReference type="PANTHER" id="PTHR43847">
    <property type="entry name" value="BLL3993 PROTEIN"/>
    <property type="match status" value="1"/>
</dbReference>
<keyword evidence="5" id="KW-0489">Methyltransferase</keyword>
<gene>
    <name evidence="5" type="ORF">WDJ50_03470</name>
</gene>
<dbReference type="Pfam" id="PF04140">
    <property type="entry name" value="ICMT"/>
    <property type="match status" value="1"/>
</dbReference>
<dbReference type="GO" id="GO:0016020">
    <property type="term" value="C:membrane"/>
    <property type="evidence" value="ECO:0007669"/>
    <property type="project" value="UniProtKB-SubCell"/>
</dbReference>
<keyword evidence="3" id="KW-1133">Transmembrane helix</keyword>
<evidence type="ECO:0000256" key="3">
    <source>
        <dbReference type="ARBA" id="ARBA00022989"/>
    </source>
</evidence>
<dbReference type="RefSeq" id="WP_339096370.1">
    <property type="nucleotide sequence ID" value="NZ_CP149782.1"/>
</dbReference>
<name>A0AAU6Q3K0_9DEIO</name>
<sequence>MKARRMTPYLVAGLVVQRLLEVRRARANERWARERGAVEYGQEHYWLFYVLHPAWLLSLLREGRASRRDVNWPAFLVFLALQPLRSWVMRTLGHYWNTKILIVPGGKRVTGGPFRYLRHPNYAVVAAELLSAPLAVRAPRTALVFSLLNAALLLGIRIPAEERALTHYRAQTEAADSSG</sequence>
<evidence type="ECO:0000256" key="4">
    <source>
        <dbReference type="ARBA" id="ARBA00023136"/>
    </source>
</evidence>
<organism evidence="5">
    <name type="scientific">Deinococcus sp. VB142</name>
    <dbReference type="NCBI Taxonomy" id="3112952"/>
    <lineage>
        <taxon>Bacteria</taxon>
        <taxon>Thermotogati</taxon>
        <taxon>Deinococcota</taxon>
        <taxon>Deinococci</taxon>
        <taxon>Deinococcales</taxon>
        <taxon>Deinococcaceae</taxon>
        <taxon>Deinococcus</taxon>
    </lineage>
</organism>
<protein>
    <submittedName>
        <fullName evidence="5">Isoprenylcysteine carboxyl methyltransferase family protein</fullName>
    </submittedName>
</protein>
<dbReference type="InterPro" id="IPR052527">
    <property type="entry name" value="Metal_cation-efflux_comp"/>
</dbReference>
<keyword evidence="5" id="KW-0808">Transferase</keyword>
<comment type="subcellular location">
    <subcellularLocation>
        <location evidence="1">Membrane</location>
        <topology evidence="1">Multi-pass membrane protein</topology>
    </subcellularLocation>
</comment>